<comment type="subcellular location">
    <subcellularLocation>
        <location evidence="1">Membrane</location>
        <topology evidence="1">Multi-pass membrane protein</topology>
    </subcellularLocation>
</comment>
<feature type="compositionally biased region" description="Low complexity" evidence="6">
    <location>
        <begin position="255"/>
        <end position="270"/>
    </location>
</feature>
<dbReference type="GO" id="GO:0015123">
    <property type="term" value="F:acetate transmembrane transporter activity"/>
    <property type="evidence" value="ECO:0007669"/>
    <property type="project" value="TreeGrafter"/>
</dbReference>
<dbReference type="PANTHER" id="PTHR31123:SF1">
    <property type="entry name" value="ACCUMULATION OF DYADS PROTEIN 2-RELATED"/>
    <property type="match status" value="1"/>
</dbReference>
<dbReference type="EMBL" id="JANBUL010000187">
    <property type="protein sequence ID" value="KAJ2779222.1"/>
    <property type="molecule type" value="Genomic_DNA"/>
</dbReference>
<feature type="transmembrane region" description="Helical" evidence="7">
    <location>
        <begin position="162"/>
        <end position="180"/>
    </location>
</feature>
<feature type="transmembrane region" description="Helical" evidence="7">
    <location>
        <begin position="44"/>
        <end position="65"/>
    </location>
</feature>
<comment type="caution">
    <text evidence="8">The sequence shown here is derived from an EMBL/GenBank/DDBJ whole genome shotgun (WGS) entry which is preliminary data.</text>
</comment>
<evidence type="ECO:0000256" key="1">
    <source>
        <dbReference type="ARBA" id="ARBA00004141"/>
    </source>
</evidence>
<proteinExistence type="inferred from homology"/>
<feature type="transmembrane region" description="Helical" evidence="7">
    <location>
        <begin position="77"/>
        <end position="99"/>
    </location>
</feature>
<feature type="transmembrane region" description="Helical" evidence="7">
    <location>
        <begin position="137"/>
        <end position="156"/>
    </location>
</feature>
<protein>
    <submittedName>
        <fullName evidence="8">Uncharacterized protein</fullName>
    </submittedName>
</protein>
<feature type="transmembrane region" description="Helical" evidence="7">
    <location>
        <begin position="21"/>
        <end position="38"/>
    </location>
</feature>
<evidence type="ECO:0000313" key="9">
    <source>
        <dbReference type="Proteomes" id="UP001140217"/>
    </source>
</evidence>
<gene>
    <name evidence="8" type="ORF">H4R18_004134</name>
</gene>
<evidence type="ECO:0000256" key="6">
    <source>
        <dbReference type="SAM" id="MobiDB-lite"/>
    </source>
</evidence>
<dbReference type="InterPro" id="IPR000791">
    <property type="entry name" value="Gpr1/Fun34/SatP-like"/>
</dbReference>
<evidence type="ECO:0000256" key="2">
    <source>
        <dbReference type="ARBA" id="ARBA00005587"/>
    </source>
</evidence>
<organism evidence="8 9">
    <name type="scientific">Coemansia javaensis</name>
    <dbReference type="NCBI Taxonomy" id="2761396"/>
    <lineage>
        <taxon>Eukaryota</taxon>
        <taxon>Fungi</taxon>
        <taxon>Fungi incertae sedis</taxon>
        <taxon>Zoopagomycota</taxon>
        <taxon>Kickxellomycotina</taxon>
        <taxon>Kickxellomycetes</taxon>
        <taxon>Kickxellales</taxon>
        <taxon>Kickxellaceae</taxon>
        <taxon>Coemansia</taxon>
    </lineage>
</organism>
<keyword evidence="4 7" id="KW-1133">Transmembrane helix</keyword>
<evidence type="ECO:0000256" key="7">
    <source>
        <dbReference type="SAM" id="Phobius"/>
    </source>
</evidence>
<dbReference type="NCBIfam" id="NF038013">
    <property type="entry name" value="AceTr_1"/>
    <property type="match status" value="1"/>
</dbReference>
<dbReference type="OrthoDB" id="3648309at2759"/>
<evidence type="ECO:0000313" key="8">
    <source>
        <dbReference type="EMBL" id="KAJ2779222.1"/>
    </source>
</evidence>
<accession>A0A9W8LHJ9</accession>
<keyword evidence="3 7" id="KW-0812">Transmembrane</keyword>
<dbReference type="GO" id="GO:0005886">
    <property type="term" value="C:plasma membrane"/>
    <property type="evidence" value="ECO:0007669"/>
    <property type="project" value="TreeGrafter"/>
</dbReference>
<dbReference type="Pfam" id="PF01184">
    <property type="entry name" value="Gpr1_Fun34_YaaH"/>
    <property type="match status" value="1"/>
</dbReference>
<evidence type="ECO:0000256" key="3">
    <source>
        <dbReference type="ARBA" id="ARBA00022692"/>
    </source>
</evidence>
<evidence type="ECO:0000256" key="5">
    <source>
        <dbReference type="ARBA" id="ARBA00023136"/>
    </source>
</evidence>
<dbReference type="PANTHER" id="PTHR31123">
    <property type="entry name" value="ACCUMULATION OF DYADS PROTEIN 2-RELATED"/>
    <property type="match status" value="1"/>
</dbReference>
<dbReference type="AlphaFoldDB" id="A0A9W8LHJ9"/>
<evidence type="ECO:0000256" key="4">
    <source>
        <dbReference type="ARBA" id="ARBA00022989"/>
    </source>
</evidence>
<comment type="similarity">
    <text evidence="2">Belongs to the acetate uptake transporter (AceTr) (TC 2.A.96) family.</text>
</comment>
<keyword evidence="5 7" id="KW-0472">Membrane</keyword>
<dbReference type="InterPro" id="IPR051633">
    <property type="entry name" value="AceTr"/>
</dbReference>
<sequence>MAIPEYRSPFYMNPAPLGNSGFAVTTLAAALHGGGIGAGPTSAVVGLALFCGGVAQLVAGAWSFATRAAFGGVVFSLYGCYWLAYATMLIPASGVAAALEAATPAARAQSAGAFYLVWTIQTAIFTLAAARGAWGTFVQLALLLLTTALSCVGAWAQAPAAARASCYTGILTAAVAWYNVAADMLTRETFYFALPNPPISPGPGRDSPQPTFGAGQLLPAELCPPQRKHLSLTPAAAAADGVSARTEVPPRARAGSSSSSSGFGACSGLGDPAVRTVA</sequence>
<feature type="region of interest" description="Disordered" evidence="6">
    <location>
        <begin position="234"/>
        <end position="278"/>
    </location>
</feature>
<reference evidence="8" key="1">
    <citation type="submission" date="2022-07" db="EMBL/GenBank/DDBJ databases">
        <title>Phylogenomic reconstructions and comparative analyses of Kickxellomycotina fungi.</title>
        <authorList>
            <person name="Reynolds N.K."/>
            <person name="Stajich J.E."/>
            <person name="Barry K."/>
            <person name="Grigoriev I.V."/>
            <person name="Crous P."/>
            <person name="Smith M.E."/>
        </authorList>
    </citation>
    <scope>NUCLEOTIDE SEQUENCE</scope>
    <source>
        <strain evidence="8">NBRC 105414</strain>
    </source>
</reference>
<dbReference type="Proteomes" id="UP001140217">
    <property type="component" value="Unassembled WGS sequence"/>
</dbReference>
<keyword evidence="9" id="KW-1185">Reference proteome</keyword>
<feature type="transmembrane region" description="Helical" evidence="7">
    <location>
        <begin position="111"/>
        <end position="130"/>
    </location>
</feature>
<name>A0A9W8LHJ9_9FUNG</name>